<feature type="domain" description="DUF83" evidence="14">
    <location>
        <begin position="11"/>
        <end position="188"/>
    </location>
</feature>
<sequence>MWDEADLVPLSALQHWIYCPRQCGLIYLERVWAENRFTAEGRLLHEKAHEAGYETRGQVRIARGLSLRSEAHGLVGVADVVEFHRADGHWLAFPVEYKRGRSKDHAADRAQLCAQALCLEEMLGQHIAAGALFYGQSRRRQDVDFDAALRGQTIATIAQVRAMLRLGRTPPPPNDKRCPQCSLRQACLPAICGTGLGSAAWLARKISRALEEP</sequence>
<dbReference type="STRING" id="644282.Deba_1661"/>
<dbReference type="InterPro" id="IPR013343">
    <property type="entry name" value="CRISPR-assoc_prot_Cas4"/>
</dbReference>
<dbReference type="GO" id="GO:0004527">
    <property type="term" value="F:exonuclease activity"/>
    <property type="evidence" value="ECO:0007669"/>
    <property type="project" value="UniProtKB-KW"/>
</dbReference>
<evidence type="ECO:0000256" key="5">
    <source>
        <dbReference type="ARBA" id="ARBA00022722"/>
    </source>
</evidence>
<dbReference type="eggNOG" id="COG1468">
    <property type="taxonomic scope" value="Bacteria"/>
</dbReference>
<evidence type="ECO:0000256" key="13">
    <source>
        <dbReference type="RuleBase" id="RU365022"/>
    </source>
</evidence>
<evidence type="ECO:0000256" key="1">
    <source>
        <dbReference type="ARBA" id="ARBA00001966"/>
    </source>
</evidence>
<comment type="similarity">
    <text evidence="2 13">Belongs to the CRISPR-associated exonuclease Cas4 family.</text>
</comment>
<dbReference type="PANTHER" id="PTHR36531:SF6">
    <property type="entry name" value="DNA REPLICATION ATP-DEPENDENT HELICASE_NUCLEASE DNA2"/>
    <property type="match status" value="1"/>
</dbReference>
<evidence type="ECO:0000256" key="10">
    <source>
        <dbReference type="ARBA" id="ARBA00023014"/>
    </source>
</evidence>
<dbReference type="GO" id="GO:0051536">
    <property type="term" value="F:iron-sulfur cluster binding"/>
    <property type="evidence" value="ECO:0007669"/>
    <property type="project" value="UniProtKB-KW"/>
</dbReference>
<dbReference type="InterPro" id="IPR011604">
    <property type="entry name" value="PDDEXK-like_dom_sf"/>
</dbReference>
<dbReference type="RefSeq" id="WP_013258482.1">
    <property type="nucleotide sequence ID" value="NC_014365.1"/>
</dbReference>
<evidence type="ECO:0000313" key="16">
    <source>
        <dbReference type="Proteomes" id="UP000009047"/>
    </source>
</evidence>
<reference evidence="15 16" key="1">
    <citation type="journal article" date="2010" name="Stand. Genomic Sci.">
        <title>Complete genome sequence of Desulfarculus baarsii type strain (2st14).</title>
        <authorList>
            <person name="Sun H."/>
            <person name="Spring S."/>
            <person name="Lapidus A."/>
            <person name="Davenport K."/>
            <person name="Del Rio T.G."/>
            <person name="Tice H."/>
            <person name="Nolan M."/>
            <person name="Copeland A."/>
            <person name="Cheng J.F."/>
            <person name="Lucas S."/>
            <person name="Tapia R."/>
            <person name="Goodwin L."/>
            <person name="Pitluck S."/>
            <person name="Ivanova N."/>
            <person name="Pagani I."/>
            <person name="Mavromatis K."/>
            <person name="Ovchinnikova G."/>
            <person name="Pati A."/>
            <person name="Chen A."/>
            <person name="Palaniappan K."/>
            <person name="Hauser L."/>
            <person name="Chang Y.J."/>
            <person name="Jeffries C.D."/>
            <person name="Detter J.C."/>
            <person name="Han C."/>
            <person name="Rohde M."/>
            <person name="Brambilla E."/>
            <person name="Goker M."/>
            <person name="Woyke T."/>
            <person name="Bristow J."/>
            <person name="Eisen J.A."/>
            <person name="Markowitz V."/>
            <person name="Hugenholtz P."/>
            <person name="Kyrpides N.C."/>
            <person name="Klenk H.P."/>
            <person name="Land M."/>
        </authorList>
    </citation>
    <scope>NUCLEOTIDE SEQUENCE [LARGE SCALE GENOMIC DNA]</scope>
    <source>
        <strain evidence="16">ATCC 33931 / DSM 2075 / LMG 7858 / VKM B-1802 / 2st14</strain>
    </source>
</reference>
<comment type="cofactor">
    <cofactor evidence="13">
        <name>Mg(2+)</name>
        <dbReference type="ChEBI" id="CHEBI:18420"/>
    </cofactor>
    <cofactor evidence="13">
        <name>Mn(2+)</name>
        <dbReference type="ChEBI" id="CHEBI:29035"/>
    </cofactor>
    <text evidence="13">Mg(2+) or Mn(2+) required for ssDNA cleavage activity.</text>
</comment>
<name>E1QHI6_DESB2</name>
<keyword evidence="6 13" id="KW-0479">Metal-binding</keyword>
<comment type="function">
    <text evidence="13">CRISPR (clustered regularly interspaced short palindromic repeat) is an adaptive immune system that provides protection against mobile genetic elements (viruses, transposable elements and conjugative plasmids). CRISPR clusters contain sequences complementary to antecedent mobile elements and target invading nucleic acids. CRISPR clusters are transcribed and processed into CRISPR RNA (crRNA).</text>
</comment>
<dbReference type="AlphaFoldDB" id="E1QHI6"/>
<keyword evidence="11 13" id="KW-0051">Antiviral defense</keyword>
<keyword evidence="5 13" id="KW-0540">Nuclease</keyword>
<evidence type="ECO:0000256" key="2">
    <source>
        <dbReference type="ARBA" id="ARBA00009189"/>
    </source>
</evidence>
<dbReference type="NCBIfam" id="TIGR00372">
    <property type="entry name" value="cas4"/>
    <property type="match status" value="1"/>
</dbReference>
<keyword evidence="12 13" id="KW-0464">Manganese</keyword>
<dbReference type="Pfam" id="PF01930">
    <property type="entry name" value="Cas_Cas4"/>
    <property type="match status" value="1"/>
</dbReference>
<dbReference type="CDD" id="cd09637">
    <property type="entry name" value="Cas4_I-A_I-B_I-C_I-D_II-B"/>
    <property type="match status" value="1"/>
</dbReference>
<accession>E1QHI6</accession>
<keyword evidence="10 13" id="KW-0411">Iron-sulfur</keyword>
<evidence type="ECO:0000256" key="8">
    <source>
        <dbReference type="ARBA" id="ARBA00022839"/>
    </source>
</evidence>
<dbReference type="GO" id="GO:0051607">
    <property type="term" value="P:defense response to virus"/>
    <property type="evidence" value="ECO:0007669"/>
    <property type="project" value="UniProtKB-KW"/>
</dbReference>
<keyword evidence="8 13" id="KW-0269">Exonuclease</keyword>
<dbReference type="HOGENOM" id="CLU_102055_1_1_7"/>
<evidence type="ECO:0000313" key="15">
    <source>
        <dbReference type="EMBL" id="ADK85029.1"/>
    </source>
</evidence>
<dbReference type="Proteomes" id="UP000009047">
    <property type="component" value="Chromosome"/>
</dbReference>
<comment type="cofactor">
    <cofactor evidence="1">
        <name>[4Fe-4S] cluster</name>
        <dbReference type="ChEBI" id="CHEBI:49883"/>
    </cofactor>
</comment>
<evidence type="ECO:0000256" key="11">
    <source>
        <dbReference type="ARBA" id="ARBA00023118"/>
    </source>
</evidence>
<keyword evidence="16" id="KW-1185">Reference proteome</keyword>
<dbReference type="InterPro" id="IPR051827">
    <property type="entry name" value="Cas4_exonuclease"/>
</dbReference>
<dbReference type="OrthoDB" id="9781776at2"/>
<keyword evidence="9 13" id="KW-0408">Iron</keyword>
<dbReference type="Gene3D" id="3.90.320.10">
    <property type="match status" value="1"/>
</dbReference>
<comment type="cofactor">
    <cofactor evidence="13">
        <name>iron-sulfur cluster</name>
        <dbReference type="ChEBI" id="CHEBI:30408"/>
    </cofactor>
</comment>
<evidence type="ECO:0000256" key="9">
    <source>
        <dbReference type="ARBA" id="ARBA00023004"/>
    </source>
</evidence>
<dbReference type="EC" id="3.1.12.1" evidence="3 13"/>
<evidence type="ECO:0000256" key="4">
    <source>
        <dbReference type="ARBA" id="ARBA00020049"/>
    </source>
</evidence>
<evidence type="ECO:0000256" key="6">
    <source>
        <dbReference type="ARBA" id="ARBA00022723"/>
    </source>
</evidence>
<keyword evidence="7 13" id="KW-0378">Hydrolase</keyword>
<evidence type="ECO:0000256" key="3">
    <source>
        <dbReference type="ARBA" id="ARBA00012768"/>
    </source>
</evidence>
<evidence type="ECO:0000256" key="12">
    <source>
        <dbReference type="ARBA" id="ARBA00023211"/>
    </source>
</evidence>
<protein>
    <recommendedName>
        <fullName evidence="4 13">CRISPR-associated exonuclease Cas4</fullName>
        <ecNumber evidence="3 13">3.1.12.1</ecNumber>
    </recommendedName>
</protein>
<dbReference type="EMBL" id="CP002085">
    <property type="protein sequence ID" value="ADK85029.1"/>
    <property type="molecule type" value="Genomic_DNA"/>
</dbReference>
<dbReference type="GO" id="GO:0046872">
    <property type="term" value="F:metal ion binding"/>
    <property type="evidence" value="ECO:0007669"/>
    <property type="project" value="UniProtKB-KW"/>
</dbReference>
<gene>
    <name evidence="15" type="ordered locus">Deba_1661</name>
</gene>
<evidence type="ECO:0000259" key="14">
    <source>
        <dbReference type="Pfam" id="PF01930"/>
    </source>
</evidence>
<dbReference type="PANTHER" id="PTHR36531">
    <property type="entry name" value="CRISPR-ASSOCIATED EXONUCLEASE CAS4"/>
    <property type="match status" value="1"/>
</dbReference>
<dbReference type="InterPro" id="IPR022765">
    <property type="entry name" value="Dna2/Cas4_DUF83"/>
</dbReference>
<dbReference type="KEGG" id="dbr:Deba_1661"/>
<proteinExistence type="inferred from homology"/>
<evidence type="ECO:0000256" key="7">
    <source>
        <dbReference type="ARBA" id="ARBA00022801"/>
    </source>
</evidence>
<organism evidence="15 16">
    <name type="scientific">Desulfarculus baarsii (strain ATCC 33931 / DSM 2075 / LMG 7858 / VKM B-1802 / 2st14)</name>
    <dbReference type="NCBI Taxonomy" id="644282"/>
    <lineage>
        <taxon>Bacteria</taxon>
        <taxon>Pseudomonadati</taxon>
        <taxon>Thermodesulfobacteriota</taxon>
        <taxon>Desulfarculia</taxon>
        <taxon>Desulfarculales</taxon>
        <taxon>Desulfarculaceae</taxon>
        <taxon>Desulfarculus</taxon>
    </lineage>
</organism>